<keyword evidence="2" id="KW-0472">Membrane</keyword>
<feature type="transmembrane region" description="Helical" evidence="2">
    <location>
        <begin position="176"/>
        <end position="196"/>
    </location>
</feature>
<keyword evidence="2" id="KW-0812">Transmembrane</keyword>
<sequence length="505" mass="55854">MEVPVPDPRPAASQVTNPPASAKAPHTPSQAVVVVHGMGEQRPMDTLRAFAQAVWSRDPARAPFYAQVTDPDDPSGAKVNRSWITPDSRTNSHELRRITTPYDVAGRRTDFYELYWADITQGTTRGRLAAWVTALLWRKPGDIPRDARKLYVVTLLVVVIVLAAALTLAVSAWQEYISWTAGVLVTIAASLIIWAVDRFGVPYFGDVAAYVRAEAATVEKRALVRDRGLKLLKRLMMDDAYDRVVLVSHSLGSIIAYDLLQILWADFRPRKLEAVRDKARLKAIHAIDKPTLKSDGSAWPDRLDDLPAFRRDQWELYRQLRTKSADHPLPWKISDFVTLGSPLTHSEFLVTQNLAELRRGIAERLFSACPPVGEGAAGSVLYEEGHSRSGKRQRAVHHGAVFAATRWTNIFDRGNGWLTGDPISGPMTENFGPGVENVQVELRGSLGHVFTHTLYWSLTATGVEIAASAGPPPRSHLAVLRDAVDLGRKLEPSQTVPPTKQSTPE</sequence>
<evidence type="ECO:0000313" key="4">
    <source>
        <dbReference type="Proteomes" id="UP000219182"/>
    </source>
</evidence>
<reference evidence="3 4" key="1">
    <citation type="submission" date="2017-09" db="EMBL/GenBank/DDBJ databases">
        <title>Mesorhizobum sanjuanii sp. nov. isolated from nodules of Lotus tenuis in saline-alkaline lowlands of Flooding Pampa.</title>
        <authorList>
            <person name="Sannazzaro A.I."/>
            <person name="Torres Tejerizo G.A."/>
            <person name="Fontana F."/>
            <person name="Cumpa Velazquez L.M."/>
            <person name="Hansen L."/>
            <person name="Pistorio M."/>
            <person name="Estrella M.J."/>
        </authorList>
    </citation>
    <scope>NUCLEOTIDE SEQUENCE [LARGE SCALE GENOMIC DNA]</scope>
    <source>
        <strain evidence="3 4">BSA136</strain>
    </source>
</reference>
<keyword evidence="2" id="KW-1133">Transmembrane helix</keyword>
<accession>A0A2A6FFC6</accession>
<evidence type="ECO:0000256" key="1">
    <source>
        <dbReference type="SAM" id="MobiDB-lite"/>
    </source>
</evidence>
<protein>
    <recommendedName>
        <fullName evidence="5">Alpha/beta hydrolase</fullName>
    </recommendedName>
</protein>
<gene>
    <name evidence="3" type="ORF">CN311_14595</name>
</gene>
<dbReference type="AlphaFoldDB" id="A0A2A6FFC6"/>
<keyword evidence="4" id="KW-1185">Reference proteome</keyword>
<feature type="region of interest" description="Disordered" evidence="1">
    <location>
        <begin position="1"/>
        <end position="28"/>
    </location>
</feature>
<dbReference type="EMBL" id="NWQG01000084">
    <property type="protein sequence ID" value="PDQ20386.1"/>
    <property type="molecule type" value="Genomic_DNA"/>
</dbReference>
<comment type="caution">
    <text evidence="3">The sequence shown here is derived from an EMBL/GenBank/DDBJ whole genome shotgun (WGS) entry which is preliminary data.</text>
</comment>
<evidence type="ECO:0000313" key="3">
    <source>
        <dbReference type="EMBL" id="PDQ20386.1"/>
    </source>
</evidence>
<organism evidence="3 4">
    <name type="scientific">Mesorhizobium sanjuanii</name>
    <dbReference type="NCBI Taxonomy" id="2037900"/>
    <lineage>
        <taxon>Bacteria</taxon>
        <taxon>Pseudomonadati</taxon>
        <taxon>Pseudomonadota</taxon>
        <taxon>Alphaproteobacteria</taxon>
        <taxon>Hyphomicrobiales</taxon>
        <taxon>Phyllobacteriaceae</taxon>
        <taxon>Mesorhizobium</taxon>
    </lineage>
</organism>
<evidence type="ECO:0000256" key="2">
    <source>
        <dbReference type="SAM" id="Phobius"/>
    </source>
</evidence>
<evidence type="ECO:0008006" key="5">
    <source>
        <dbReference type="Google" id="ProtNLM"/>
    </source>
</evidence>
<feature type="transmembrane region" description="Helical" evidence="2">
    <location>
        <begin position="244"/>
        <end position="264"/>
    </location>
</feature>
<dbReference type="Proteomes" id="UP000219182">
    <property type="component" value="Unassembled WGS sequence"/>
</dbReference>
<name>A0A2A6FFC6_9HYPH</name>
<proteinExistence type="predicted"/>
<feature type="transmembrane region" description="Helical" evidence="2">
    <location>
        <begin position="150"/>
        <end position="170"/>
    </location>
</feature>